<name>A0AAN9WXA8_PHACN</name>
<feature type="region of interest" description="Disordered" evidence="1">
    <location>
        <begin position="1"/>
        <end position="106"/>
    </location>
</feature>
<proteinExistence type="predicted"/>
<evidence type="ECO:0000313" key="3">
    <source>
        <dbReference type="Proteomes" id="UP001374584"/>
    </source>
</evidence>
<dbReference type="AlphaFoldDB" id="A0AAN9WXA8"/>
<sequence>MQSSSRHAHEGTAPAIQSKTAATALHRSRTEGTEPSIPGFHAQTSKRKLTAPNQPHLALHSSTNLHRNADPQSRTNPSTKQTQHHSAKTAKITSKMNTTANTPRTT</sequence>
<dbReference type="Proteomes" id="UP001374584">
    <property type="component" value="Unassembled WGS sequence"/>
</dbReference>
<feature type="compositionally biased region" description="Polar residues" evidence="1">
    <location>
        <begin position="60"/>
        <end position="81"/>
    </location>
</feature>
<feature type="compositionally biased region" description="Polar residues" evidence="1">
    <location>
        <begin position="91"/>
        <end position="106"/>
    </location>
</feature>
<reference evidence="2 3" key="1">
    <citation type="submission" date="2024-01" db="EMBL/GenBank/DDBJ databases">
        <title>The genomes of 5 underutilized Papilionoideae crops provide insights into root nodulation and disease resistanc.</title>
        <authorList>
            <person name="Jiang F."/>
        </authorList>
    </citation>
    <scope>NUCLEOTIDE SEQUENCE [LARGE SCALE GENOMIC DNA]</scope>
    <source>
        <strain evidence="2">JINMINGXINNONG_FW02</strain>
        <tissue evidence="2">Leaves</tissue>
    </source>
</reference>
<comment type="caution">
    <text evidence="2">The sequence shown here is derived from an EMBL/GenBank/DDBJ whole genome shotgun (WGS) entry which is preliminary data.</text>
</comment>
<evidence type="ECO:0000313" key="2">
    <source>
        <dbReference type="EMBL" id="KAK7382707.1"/>
    </source>
</evidence>
<accession>A0AAN9WXA8</accession>
<keyword evidence="3" id="KW-1185">Reference proteome</keyword>
<protein>
    <submittedName>
        <fullName evidence="2">Uncharacterized protein</fullName>
    </submittedName>
</protein>
<gene>
    <name evidence="2" type="ORF">VNO80_01710</name>
</gene>
<dbReference type="EMBL" id="JAYMYR010000001">
    <property type="protein sequence ID" value="KAK7382707.1"/>
    <property type="molecule type" value="Genomic_DNA"/>
</dbReference>
<evidence type="ECO:0000256" key="1">
    <source>
        <dbReference type="SAM" id="MobiDB-lite"/>
    </source>
</evidence>
<organism evidence="2 3">
    <name type="scientific">Phaseolus coccineus</name>
    <name type="common">Scarlet runner bean</name>
    <name type="synonym">Phaseolus multiflorus</name>
    <dbReference type="NCBI Taxonomy" id="3886"/>
    <lineage>
        <taxon>Eukaryota</taxon>
        <taxon>Viridiplantae</taxon>
        <taxon>Streptophyta</taxon>
        <taxon>Embryophyta</taxon>
        <taxon>Tracheophyta</taxon>
        <taxon>Spermatophyta</taxon>
        <taxon>Magnoliopsida</taxon>
        <taxon>eudicotyledons</taxon>
        <taxon>Gunneridae</taxon>
        <taxon>Pentapetalae</taxon>
        <taxon>rosids</taxon>
        <taxon>fabids</taxon>
        <taxon>Fabales</taxon>
        <taxon>Fabaceae</taxon>
        <taxon>Papilionoideae</taxon>
        <taxon>50 kb inversion clade</taxon>
        <taxon>NPAAA clade</taxon>
        <taxon>indigoferoid/millettioid clade</taxon>
        <taxon>Phaseoleae</taxon>
        <taxon>Phaseolus</taxon>
    </lineage>
</organism>